<dbReference type="SUPFAM" id="SSF46689">
    <property type="entry name" value="Homeodomain-like"/>
    <property type="match status" value="1"/>
</dbReference>
<proteinExistence type="predicted"/>
<keyword evidence="4" id="KW-0804">Transcription</keyword>
<dbReference type="EMBL" id="JELX01003164">
    <property type="protein sequence ID" value="KYF53098.1"/>
    <property type="molecule type" value="Genomic_DNA"/>
</dbReference>
<dbReference type="Proteomes" id="UP000075604">
    <property type="component" value="Unassembled WGS sequence"/>
</dbReference>
<dbReference type="InterPro" id="IPR020449">
    <property type="entry name" value="Tscrpt_reg_AraC-type_HTH"/>
</dbReference>
<dbReference type="PRINTS" id="PR00032">
    <property type="entry name" value="HTHARAC"/>
</dbReference>
<dbReference type="InterPro" id="IPR018060">
    <property type="entry name" value="HTH_AraC"/>
</dbReference>
<feature type="domain" description="HTH araC/xylS-type" evidence="5">
    <location>
        <begin position="173"/>
        <end position="271"/>
    </location>
</feature>
<evidence type="ECO:0000256" key="1">
    <source>
        <dbReference type="ARBA" id="ARBA00023015"/>
    </source>
</evidence>
<keyword evidence="1" id="KW-0805">Transcription regulation</keyword>
<dbReference type="InterPro" id="IPR018062">
    <property type="entry name" value="HTH_AraC-typ_CS"/>
</dbReference>
<sequence>MSHDELDPAPIRFMRHVCHGDHARPMQSPAVHTYVALALHVGGRMRVEHRGEFELRAGHLHLIPAGDAHRVLSASHAEVWGIGFCRTCLDPARYGDLLAPLDRVRHGASPVVELPAARQAYVLDLLRELEREQQAAGALPVVSESLLALVLAEVVRASGSVRAAPTQRPSIVAEALAVIEARCLGPLSLKEVAEAVRRTPAHVTTAVKQATGRTVVAWIVEGRLAEARRRLLATDEYVDVIAERVGYADPSHFVRLFRRHHGVTPAAWRAQHRRAQRPDPG</sequence>
<organism evidence="6 7">
    <name type="scientific">Sorangium cellulosum</name>
    <name type="common">Polyangium cellulosum</name>
    <dbReference type="NCBI Taxonomy" id="56"/>
    <lineage>
        <taxon>Bacteria</taxon>
        <taxon>Pseudomonadati</taxon>
        <taxon>Myxococcota</taxon>
        <taxon>Polyangia</taxon>
        <taxon>Polyangiales</taxon>
        <taxon>Polyangiaceae</taxon>
        <taxon>Sorangium</taxon>
    </lineage>
</organism>
<keyword evidence="3" id="KW-0010">Activator</keyword>
<evidence type="ECO:0000259" key="5">
    <source>
        <dbReference type="PROSITE" id="PS01124"/>
    </source>
</evidence>
<gene>
    <name evidence="6" type="ORF">BE04_27485</name>
</gene>
<dbReference type="SMART" id="SM00342">
    <property type="entry name" value="HTH_ARAC"/>
    <property type="match status" value="1"/>
</dbReference>
<dbReference type="SUPFAM" id="SSF51215">
    <property type="entry name" value="Regulatory protein AraC"/>
    <property type="match status" value="1"/>
</dbReference>
<keyword evidence="2" id="KW-0238">DNA-binding</keyword>
<dbReference type="Pfam" id="PF12833">
    <property type="entry name" value="HTH_18"/>
    <property type="match status" value="1"/>
</dbReference>
<accession>A0A150PC80</accession>
<dbReference type="PROSITE" id="PS01124">
    <property type="entry name" value="HTH_ARAC_FAMILY_2"/>
    <property type="match status" value="1"/>
</dbReference>
<dbReference type="PANTHER" id="PTHR46796">
    <property type="entry name" value="HTH-TYPE TRANSCRIPTIONAL ACTIVATOR RHAS-RELATED"/>
    <property type="match status" value="1"/>
</dbReference>
<dbReference type="PROSITE" id="PS00041">
    <property type="entry name" value="HTH_ARAC_FAMILY_1"/>
    <property type="match status" value="1"/>
</dbReference>
<dbReference type="AlphaFoldDB" id="A0A150PC80"/>
<reference evidence="6 7" key="1">
    <citation type="submission" date="2014-02" db="EMBL/GenBank/DDBJ databases">
        <title>The small core and large imbalanced accessory genome model reveals a collaborative survival strategy of Sorangium cellulosum strains in nature.</title>
        <authorList>
            <person name="Han K."/>
            <person name="Peng R."/>
            <person name="Blom J."/>
            <person name="Li Y.-Z."/>
        </authorList>
    </citation>
    <scope>NUCLEOTIDE SEQUENCE [LARGE SCALE GENOMIC DNA]</scope>
    <source>
        <strain evidence="6 7">So0157-18</strain>
    </source>
</reference>
<evidence type="ECO:0000256" key="2">
    <source>
        <dbReference type="ARBA" id="ARBA00023125"/>
    </source>
</evidence>
<evidence type="ECO:0000256" key="3">
    <source>
        <dbReference type="ARBA" id="ARBA00023159"/>
    </source>
</evidence>
<protein>
    <submittedName>
        <fullName evidence="6">AraC family transcriptional regulator</fullName>
    </submittedName>
</protein>
<comment type="caution">
    <text evidence="6">The sequence shown here is derived from an EMBL/GenBank/DDBJ whole genome shotgun (WGS) entry which is preliminary data.</text>
</comment>
<name>A0A150PC80_SORCE</name>
<dbReference type="GO" id="GO:0043565">
    <property type="term" value="F:sequence-specific DNA binding"/>
    <property type="evidence" value="ECO:0007669"/>
    <property type="project" value="InterPro"/>
</dbReference>
<evidence type="ECO:0000313" key="6">
    <source>
        <dbReference type="EMBL" id="KYF53098.1"/>
    </source>
</evidence>
<evidence type="ECO:0000256" key="4">
    <source>
        <dbReference type="ARBA" id="ARBA00023163"/>
    </source>
</evidence>
<dbReference type="GO" id="GO:0003700">
    <property type="term" value="F:DNA-binding transcription factor activity"/>
    <property type="evidence" value="ECO:0007669"/>
    <property type="project" value="InterPro"/>
</dbReference>
<evidence type="ECO:0000313" key="7">
    <source>
        <dbReference type="Proteomes" id="UP000075604"/>
    </source>
</evidence>
<dbReference type="InterPro" id="IPR050204">
    <property type="entry name" value="AraC_XylS_family_regulators"/>
</dbReference>
<dbReference type="InterPro" id="IPR037923">
    <property type="entry name" value="HTH-like"/>
</dbReference>
<dbReference type="InterPro" id="IPR009057">
    <property type="entry name" value="Homeodomain-like_sf"/>
</dbReference>
<dbReference type="Gene3D" id="1.10.10.60">
    <property type="entry name" value="Homeodomain-like"/>
    <property type="match status" value="1"/>
</dbReference>